<gene>
    <name evidence="6" type="ORF">BSZ39_09610</name>
</gene>
<organism evidence="6 7">
    <name type="scientific">Bowdeniella nasicola</name>
    <dbReference type="NCBI Taxonomy" id="208480"/>
    <lineage>
        <taxon>Bacteria</taxon>
        <taxon>Bacillati</taxon>
        <taxon>Actinomycetota</taxon>
        <taxon>Actinomycetes</taxon>
        <taxon>Actinomycetales</taxon>
        <taxon>Actinomycetaceae</taxon>
        <taxon>Bowdeniella</taxon>
    </lineage>
</organism>
<dbReference type="RefSeq" id="WP_073717119.1">
    <property type="nucleotide sequence ID" value="NZ_MQVR01000062.1"/>
</dbReference>
<dbReference type="InterPro" id="IPR050134">
    <property type="entry name" value="NAD-dep_sirtuin_deacylases"/>
</dbReference>
<evidence type="ECO:0000313" key="6">
    <source>
        <dbReference type="EMBL" id="OKL53427.1"/>
    </source>
</evidence>
<dbReference type="GO" id="GO:0017136">
    <property type="term" value="F:histone deacetylase activity, NAD-dependent"/>
    <property type="evidence" value="ECO:0007669"/>
    <property type="project" value="TreeGrafter"/>
</dbReference>
<dbReference type="PROSITE" id="PS50305">
    <property type="entry name" value="SIRTUIN"/>
    <property type="match status" value="1"/>
</dbReference>
<evidence type="ECO:0000256" key="4">
    <source>
        <dbReference type="PROSITE-ProRule" id="PRU00236"/>
    </source>
</evidence>
<dbReference type="AlphaFoldDB" id="A0A1Q5Q0W5"/>
<dbReference type="STRING" id="208480.SAMN02910418_00058"/>
<proteinExistence type="predicted"/>
<dbReference type="EC" id="2.3.1.286" evidence="1"/>
<dbReference type="GO" id="GO:0046872">
    <property type="term" value="F:metal ion binding"/>
    <property type="evidence" value="ECO:0007669"/>
    <property type="project" value="UniProtKB-KW"/>
</dbReference>
<protein>
    <recommendedName>
        <fullName evidence="1">protein acetyllysine N-acetyltransferase</fullName>
        <ecNumber evidence="1">2.3.1.286</ecNumber>
    </recommendedName>
</protein>
<keyword evidence="4" id="KW-0479">Metal-binding</keyword>
<name>A0A1Q5Q0W5_9ACTO</name>
<comment type="caution">
    <text evidence="6">The sequence shown here is derived from an EMBL/GenBank/DDBJ whole genome shotgun (WGS) entry which is preliminary data.</text>
</comment>
<dbReference type="OrthoDB" id="9800582at2"/>
<dbReference type="PANTHER" id="PTHR11085:SF4">
    <property type="entry name" value="NAD-DEPENDENT PROTEIN DEACYLASE"/>
    <property type="match status" value="1"/>
</dbReference>
<dbReference type="PANTHER" id="PTHR11085">
    <property type="entry name" value="NAD-DEPENDENT PROTEIN DEACYLASE SIRTUIN-5, MITOCHONDRIAL-RELATED"/>
    <property type="match status" value="1"/>
</dbReference>
<accession>A0A1Q5Q0W5</accession>
<feature type="binding site" evidence="4">
    <location>
        <position position="143"/>
    </location>
    <ligand>
        <name>Zn(2+)</name>
        <dbReference type="ChEBI" id="CHEBI:29105"/>
    </ligand>
</feature>
<dbReference type="GO" id="GO:0070403">
    <property type="term" value="F:NAD+ binding"/>
    <property type="evidence" value="ECO:0007669"/>
    <property type="project" value="InterPro"/>
</dbReference>
<keyword evidence="7" id="KW-1185">Reference proteome</keyword>
<dbReference type="Gene3D" id="3.40.50.1220">
    <property type="entry name" value="TPP-binding domain"/>
    <property type="match status" value="1"/>
</dbReference>
<feature type="domain" description="Deacetylase sirtuin-type" evidence="5">
    <location>
        <begin position="11"/>
        <end position="269"/>
    </location>
</feature>
<feature type="binding site" evidence="4">
    <location>
        <position position="172"/>
    </location>
    <ligand>
        <name>Zn(2+)</name>
        <dbReference type="ChEBI" id="CHEBI:29105"/>
    </ligand>
</feature>
<keyword evidence="3" id="KW-0520">NAD</keyword>
<keyword evidence="2" id="KW-0808">Transferase</keyword>
<dbReference type="SUPFAM" id="SSF52467">
    <property type="entry name" value="DHS-like NAD/FAD-binding domain"/>
    <property type="match status" value="1"/>
</dbReference>
<feature type="binding site" evidence="4">
    <location>
        <position position="146"/>
    </location>
    <ligand>
        <name>Zn(2+)</name>
        <dbReference type="ChEBI" id="CHEBI:29105"/>
    </ligand>
</feature>
<dbReference type="InterPro" id="IPR029035">
    <property type="entry name" value="DHS-like_NAD/FAD-binding_dom"/>
</dbReference>
<keyword evidence="4" id="KW-0862">Zinc</keyword>
<dbReference type="Pfam" id="PF02146">
    <property type="entry name" value="SIR2"/>
    <property type="match status" value="1"/>
</dbReference>
<evidence type="ECO:0000256" key="1">
    <source>
        <dbReference type="ARBA" id="ARBA00012928"/>
    </source>
</evidence>
<sequence length="269" mass="28896">MRGAHRPSAAPAEIPEDIFDVLRSARHVSILTGAGISAESGVPTFRAPIDGLWETYEPEQLVSVEGWESDPGVVWAWHVWFAALISRCSPNPGHRALGRWNRNWTRTEQGLIEVATQNIDDLHTRGGLAPIAHLHGQITKFHCSECGAPASPILSWPTEPAPSLPPPKCPICGGYIRPSVTWFGEALPTKAVDAAVQSAMTCDAMLVIGTSGAVYPAAGLPKLVAGRGKPVIEINPRDTDITHHMDIVWRESAVVALPALVDGVVCDHD</sequence>
<dbReference type="NCBIfam" id="NF001753">
    <property type="entry name" value="PRK00481.1-3"/>
    <property type="match status" value="1"/>
</dbReference>
<feature type="binding site" evidence="4">
    <location>
        <position position="169"/>
    </location>
    <ligand>
        <name>Zn(2+)</name>
        <dbReference type="ChEBI" id="CHEBI:29105"/>
    </ligand>
</feature>
<feature type="active site" description="Proton acceptor" evidence="4">
    <location>
        <position position="135"/>
    </location>
</feature>
<reference evidence="7" key="1">
    <citation type="submission" date="2016-12" db="EMBL/GenBank/DDBJ databases">
        <authorList>
            <person name="Meng X."/>
        </authorList>
    </citation>
    <scope>NUCLEOTIDE SEQUENCE [LARGE SCALE GENOMIC DNA]</scope>
    <source>
        <strain evidence="7">DSM 19116</strain>
    </source>
</reference>
<dbReference type="InterPro" id="IPR026590">
    <property type="entry name" value="Ssirtuin_cat_dom"/>
</dbReference>
<evidence type="ECO:0000256" key="2">
    <source>
        <dbReference type="ARBA" id="ARBA00022679"/>
    </source>
</evidence>
<dbReference type="EMBL" id="MQVR01000062">
    <property type="protein sequence ID" value="OKL53427.1"/>
    <property type="molecule type" value="Genomic_DNA"/>
</dbReference>
<evidence type="ECO:0000259" key="5">
    <source>
        <dbReference type="PROSITE" id="PS50305"/>
    </source>
</evidence>
<dbReference type="Proteomes" id="UP000185628">
    <property type="component" value="Unassembled WGS sequence"/>
</dbReference>
<dbReference type="InterPro" id="IPR003000">
    <property type="entry name" value="Sirtuin"/>
</dbReference>
<evidence type="ECO:0000256" key="3">
    <source>
        <dbReference type="ARBA" id="ARBA00023027"/>
    </source>
</evidence>
<dbReference type="InterPro" id="IPR026591">
    <property type="entry name" value="Sirtuin_cat_small_dom_sf"/>
</dbReference>
<dbReference type="Gene3D" id="3.30.1600.10">
    <property type="entry name" value="SIR2/SIRT2 'Small Domain"/>
    <property type="match status" value="1"/>
</dbReference>
<evidence type="ECO:0000313" key="7">
    <source>
        <dbReference type="Proteomes" id="UP000185628"/>
    </source>
</evidence>